<accession>A0A6A6SLG3</accession>
<keyword evidence="2" id="KW-1185">Reference proteome</keyword>
<reference evidence="1" key="1">
    <citation type="journal article" date="2020" name="Stud. Mycol.">
        <title>101 Dothideomycetes genomes: a test case for predicting lifestyles and emergence of pathogens.</title>
        <authorList>
            <person name="Haridas S."/>
            <person name="Albert R."/>
            <person name="Binder M."/>
            <person name="Bloem J."/>
            <person name="Labutti K."/>
            <person name="Salamov A."/>
            <person name="Andreopoulos B."/>
            <person name="Baker S."/>
            <person name="Barry K."/>
            <person name="Bills G."/>
            <person name="Bluhm B."/>
            <person name="Cannon C."/>
            <person name="Castanera R."/>
            <person name="Culley D."/>
            <person name="Daum C."/>
            <person name="Ezra D."/>
            <person name="Gonzalez J."/>
            <person name="Henrissat B."/>
            <person name="Kuo A."/>
            <person name="Liang C."/>
            <person name="Lipzen A."/>
            <person name="Lutzoni F."/>
            <person name="Magnuson J."/>
            <person name="Mondo S."/>
            <person name="Nolan M."/>
            <person name="Ohm R."/>
            <person name="Pangilinan J."/>
            <person name="Park H.-J."/>
            <person name="Ramirez L."/>
            <person name="Alfaro M."/>
            <person name="Sun H."/>
            <person name="Tritt A."/>
            <person name="Yoshinaga Y."/>
            <person name="Zwiers L.-H."/>
            <person name="Turgeon B."/>
            <person name="Goodwin S."/>
            <person name="Spatafora J."/>
            <person name="Crous P."/>
            <person name="Grigoriev I."/>
        </authorList>
    </citation>
    <scope>NUCLEOTIDE SEQUENCE</scope>
    <source>
        <strain evidence="1">CBS 122681</strain>
    </source>
</reference>
<gene>
    <name evidence="1" type="ORF">K491DRAFT_685214</name>
</gene>
<organism evidence="1 2">
    <name type="scientific">Lophiostoma macrostomum CBS 122681</name>
    <dbReference type="NCBI Taxonomy" id="1314788"/>
    <lineage>
        <taxon>Eukaryota</taxon>
        <taxon>Fungi</taxon>
        <taxon>Dikarya</taxon>
        <taxon>Ascomycota</taxon>
        <taxon>Pezizomycotina</taxon>
        <taxon>Dothideomycetes</taxon>
        <taxon>Pleosporomycetidae</taxon>
        <taxon>Pleosporales</taxon>
        <taxon>Lophiostomataceae</taxon>
        <taxon>Lophiostoma</taxon>
    </lineage>
</organism>
<protein>
    <submittedName>
        <fullName evidence="1">Uncharacterized protein</fullName>
    </submittedName>
</protein>
<dbReference type="EMBL" id="MU004580">
    <property type="protein sequence ID" value="KAF2647821.1"/>
    <property type="molecule type" value="Genomic_DNA"/>
</dbReference>
<dbReference type="OrthoDB" id="5243686at2759"/>
<dbReference type="AlphaFoldDB" id="A0A6A6SLG3"/>
<dbReference type="Proteomes" id="UP000799324">
    <property type="component" value="Unassembled WGS sequence"/>
</dbReference>
<name>A0A6A6SLG3_9PLEO</name>
<evidence type="ECO:0000313" key="2">
    <source>
        <dbReference type="Proteomes" id="UP000799324"/>
    </source>
</evidence>
<evidence type="ECO:0000313" key="1">
    <source>
        <dbReference type="EMBL" id="KAF2647821.1"/>
    </source>
</evidence>
<sequence length="235" mass="26801">MSPPFLFTIDEIKEHPEAIAHYDGLGNWIPCTDANANFRIGGGVSGRPYYCDRQQIYEVAQLPTGAVKYKQFSTYFLGGYGFWILRGDACSPKDDNWHPLRFDHHDRSYASFVTNAGQHNTLRVQREDQAWAKLLLPDIYHTPMRTEDTRYGGLIGELPIFLALIAFSTSREYLPSVLPRVFSQGSWVVHPYQQPRTDQRGVVVTVYTCPSSYAEGSTAYDLEQYELGNLGKYFH</sequence>
<proteinExistence type="predicted"/>